<dbReference type="PROSITE" id="PS51257">
    <property type="entry name" value="PROKAR_LIPOPROTEIN"/>
    <property type="match status" value="1"/>
</dbReference>
<reference evidence="11" key="1">
    <citation type="submission" date="2015-02" db="EMBL/GenBank/DDBJ databases">
        <authorList>
            <person name="Chooi Y.-H."/>
        </authorList>
    </citation>
    <scope>NUCLEOTIDE SEQUENCE [LARGE SCALE GENOMIC DNA]</scope>
    <source>
        <strain evidence="11">strain Y</strain>
    </source>
</reference>
<keyword evidence="3" id="KW-1003">Cell membrane</keyword>
<dbReference type="PANTHER" id="PTHR30574">
    <property type="entry name" value="INNER MEMBRANE PROTEIN YEDE"/>
    <property type="match status" value="1"/>
</dbReference>
<dbReference type="RefSeq" id="WP_052743983.1">
    <property type="nucleotide sequence ID" value="NZ_LN829118.1"/>
</dbReference>
<dbReference type="AlphaFoldDB" id="A0A0D6JIW7"/>
<evidence type="ECO:0000313" key="10">
    <source>
        <dbReference type="EMBL" id="CPR21888.1"/>
    </source>
</evidence>
<evidence type="ECO:0000256" key="5">
    <source>
        <dbReference type="ARBA" id="ARBA00022692"/>
    </source>
</evidence>
<keyword evidence="5 9" id="KW-0812">Transmembrane</keyword>
<evidence type="ECO:0000256" key="8">
    <source>
        <dbReference type="ARBA" id="ARBA00035655"/>
    </source>
</evidence>
<evidence type="ECO:0000256" key="4">
    <source>
        <dbReference type="ARBA" id="ARBA00022519"/>
    </source>
</evidence>
<comment type="subcellular location">
    <subcellularLocation>
        <location evidence="1">Cell inner membrane</location>
        <topology evidence="1">Multi-pass membrane protein</topology>
    </subcellularLocation>
</comment>
<feature type="transmembrane region" description="Helical" evidence="9">
    <location>
        <begin position="267"/>
        <end position="288"/>
    </location>
</feature>
<protein>
    <submittedName>
        <fullName evidence="10">Uncharacterized protein</fullName>
    </submittedName>
</protein>
<feature type="transmembrane region" description="Helical" evidence="9">
    <location>
        <begin position="124"/>
        <end position="145"/>
    </location>
</feature>
<keyword evidence="11" id="KW-1185">Reference proteome</keyword>
<dbReference type="KEGG" id="fil:BN1229_v1_2596"/>
<feature type="transmembrane region" description="Helical" evidence="9">
    <location>
        <begin position="184"/>
        <end position="202"/>
    </location>
</feature>
<feature type="transmembrane region" description="Helical" evidence="9">
    <location>
        <begin position="214"/>
        <end position="235"/>
    </location>
</feature>
<dbReference type="Proteomes" id="UP000033187">
    <property type="component" value="Chromosome 1"/>
</dbReference>
<accession>A0A0D6JIW7</accession>
<name>A0A0D6JIW7_9HYPH</name>
<dbReference type="Pfam" id="PF04143">
    <property type="entry name" value="Sulf_transp"/>
    <property type="match status" value="1"/>
</dbReference>
<feature type="transmembrane region" description="Helical" evidence="9">
    <location>
        <begin position="12"/>
        <end position="36"/>
    </location>
</feature>
<keyword evidence="7 9" id="KW-0472">Membrane</keyword>
<keyword evidence="2" id="KW-0813">Transport</keyword>
<comment type="similarity">
    <text evidence="8">Belongs to the TsuA/YedE (TC 9.B.102) family.</text>
</comment>
<feature type="transmembrane region" description="Helical" evidence="9">
    <location>
        <begin position="57"/>
        <end position="79"/>
    </location>
</feature>
<feature type="transmembrane region" description="Helical" evidence="9">
    <location>
        <begin position="337"/>
        <end position="359"/>
    </location>
</feature>
<feature type="transmembrane region" description="Helical" evidence="9">
    <location>
        <begin position="91"/>
        <end position="112"/>
    </location>
</feature>
<evidence type="ECO:0000256" key="3">
    <source>
        <dbReference type="ARBA" id="ARBA00022475"/>
    </source>
</evidence>
<evidence type="ECO:0000256" key="7">
    <source>
        <dbReference type="ARBA" id="ARBA00023136"/>
    </source>
</evidence>
<proteinExistence type="inferred from homology"/>
<dbReference type="EMBL" id="LN829119">
    <property type="protein sequence ID" value="CPR21888.1"/>
    <property type="molecule type" value="Genomic_DNA"/>
</dbReference>
<keyword evidence="6 9" id="KW-1133">Transmembrane helix</keyword>
<organism evidence="10 11">
    <name type="scientific">Candidatus Filomicrobium marinum</name>
    <dbReference type="NCBI Taxonomy" id="1608628"/>
    <lineage>
        <taxon>Bacteria</taxon>
        <taxon>Pseudomonadati</taxon>
        <taxon>Pseudomonadota</taxon>
        <taxon>Alphaproteobacteria</taxon>
        <taxon>Hyphomicrobiales</taxon>
        <taxon>Hyphomicrobiaceae</taxon>
        <taxon>Filomicrobium</taxon>
    </lineage>
</organism>
<evidence type="ECO:0000256" key="9">
    <source>
        <dbReference type="SAM" id="Phobius"/>
    </source>
</evidence>
<feature type="transmembrane region" description="Helical" evidence="9">
    <location>
        <begin position="309"/>
        <end position="331"/>
    </location>
</feature>
<gene>
    <name evidence="10" type="ORF">YBN1229_v1_3321</name>
</gene>
<dbReference type="InterPro" id="IPR007272">
    <property type="entry name" value="Sulf_transp_TsuA/YedE"/>
</dbReference>
<keyword evidence="4" id="KW-0997">Cell inner membrane</keyword>
<evidence type="ECO:0000256" key="6">
    <source>
        <dbReference type="ARBA" id="ARBA00022989"/>
    </source>
</evidence>
<evidence type="ECO:0000256" key="1">
    <source>
        <dbReference type="ARBA" id="ARBA00004429"/>
    </source>
</evidence>
<dbReference type="KEGG" id="fiy:BN1229_v1_3321"/>
<dbReference type="GO" id="GO:0005886">
    <property type="term" value="C:plasma membrane"/>
    <property type="evidence" value="ECO:0007669"/>
    <property type="project" value="UniProtKB-SubCell"/>
</dbReference>
<evidence type="ECO:0000256" key="2">
    <source>
        <dbReference type="ARBA" id="ARBA00022448"/>
    </source>
</evidence>
<sequence>MEELRQAFIENAPLYLMISGLVVGFAFGCIVYATNFCTMGGISDAFNFGDYRRFRSWILAGAVAILGTQALAYAGIVSVEKSMYLGPSLNWSGHILGGLIFGFGMVFSGGCPSRNLARAGGGDLRALLTLVVVGIFAYATIGGVLGPLRAAIADATALPMSGLGAPSTSLADMASAHQIIPGDIAGLAVGAIIAGLMMLYCFASREMRASPVHIIAGIAVGLCVIAGWAATGLAFDEFTEAPVPPISLTYVRPAGDSLEWIQRYTALGYPGFGAASVFGALFGAFLAAMSMGRFRVASFSDAGDTVRTLSGAALMGFGGVMALGCTIGQGLTGISTLALGSYLTFVAIVLGGILGLKALERLA</sequence>
<dbReference type="PANTHER" id="PTHR30574:SF1">
    <property type="entry name" value="SULPHUR TRANSPORT DOMAIN-CONTAINING PROTEIN"/>
    <property type="match status" value="1"/>
</dbReference>
<evidence type="ECO:0000313" key="11">
    <source>
        <dbReference type="Proteomes" id="UP000033187"/>
    </source>
</evidence>
<dbReference type="OrthoDB" id="5342349at2"/>